<reference evidence="3" key="2">
    <citation type="submission" date="2016-02" db="EMBL/GenBank/DDBJ databases">
        <title>Draft genome sequence of five rapidly growing Mycobacterium species.</title>
        <authorList>
            <person name="Katahira K."/>
            <person name="Gotou Y."/>
            <person name="Iida K."/>
            <person name="Ogura Y."/>
            <person name="Hayashi T."/>
        </authorList>
    </citation>
    <scope>NUCLEOTIDE SEQUENCE [LARGE SCALE GENOMIC DNA]</scope>
    <source>
        <strain evidence="3">JCM6362</strain>
    </source>
</reference>
<protein>
    <submittedName>
        <fullName evidence="2">Uncharacterized protein</fullName>
    </submittedName>
</protein>
<evidence type="ECO:0000313" key="2">
    <source>
        <dbReference type="EMBL" id="GAT17616.1"/>
    </source>
</evidence>
<sequence length="63" mass="7276">GSRCRLGEQDRLHAGARHRDQRPGTATGSRPHRDPVCPRSIRIQLHPNIIDRRTRYRSRGDPL</sequence>
<name>A0A117IP12_MYCTH</name>
<feature type="non-terminal residue" evidence="2">
    <location>
        <position position="63"/>
    </location>
</feature>
<gene>
    <name evidence="2" type="ORF">RMCT_4585</name>
</gene>
<dbReference type="Proteomes" id="UP000069654">
    <property type="component" value="Unassembled WGS sequence"/>
</dbReference>
<feature type="compositionally biased region" description="Basic and acidic residues" evidence="1">
    <location>
        <begin position="1"/>
        <end position="22"/>
    </location>
</feature>
<feature type="non-terminal residue" evidence="2">
    <location>
        <position position="1"/>
    </location>
</feature>
<comment type="caution">
    <text evidence="2">The sequence shown here is derived from an EMBL/GenBank/DDBJ whole genome shotgun (WGS) entry which is preliminary data.</text>
</comment>
<feature type="compositionally biased region" description="Basic and acidic residues" evidence="1">
    <location>
        <begin position="49"/>
        <end position="63"/>
    </location>
</feature>
<feature type="region of interest" description="Disordered" evidence="1">
    <location>
        <begin position="1"/>
        <end position="63"/>
    </location>
</feature>
<proteinExistence type="predicted"/>
<evidence type="ECO:0000256" key="1">
    <source>
        <dbReference type="SAM" id="MobiDB-lite"/>
    </source>
</evidence>
<reference evidence="2 3" key="1">
    <citation type="journal article" date="2016" name="Genome Announc.">
        <title>Draft Genome Sequences of Five Rapidly Growing Mycobacterium Species, M. thermoresistibile, M. fortuitum subsp. acetamidolyticum, M. canariasense, M. brisbanense, and M. novocastrense.</title>
        <authorList>
            <person name="Katahira K."/>
            <person name="Ogura Y."/>
            <person name="Gotoh Y."/>
            <person name="Hayashi T."/>
        </authorList>
    </citation>
    <scope>NUCLEOTIDE SEQUENCE [LARGE SCALE GENOMIC DNA]</scope>
    <source>
        <strain evidence="2 3">JCM6362</strain>
    </source>
</reference>
<dbReference type="EMBL" id="BCTB01000058">
    <property type="protein sequence ID" value="GAT17616.1"/>
    <property type="molecule type" value="Genomic_DNA"/>
</dbReference>
<evidence type="ECO:0000313" key="3">
    <source>
        <dbReference type="Proteomes" id="UP000069654"/>
    </source>
</evidence>
<accession>A0A117IP12</accession>
<dbReference type="AlphaFoldDB" id="A0A117IP12"/>
<organism evidence="2 3">
    <name type="scientific">Mycolicibacterium thermoresistibile</name>
    <name type="common">Mycobacterium thermoresistibile</name>
    <dbReference type="NCBI Taxonomy" id="1797"/>
    <lineage>
        <taxon>Bacteria</taxon>
        <taxon>Bacillati</taxon>
        <taxon>Actinomycetota</taxon>
        <taxon>Actinomycetes</taxon>
        <taxon>Mycobacteriales</taxon>
        <taxon>Mycobacteriaceae</taxon>
        <taxon>Mycolicibacterium</taxon>
    </lineage>
</organism>